<gene>
    <name evidence="3" type="ORF">GCM10025780_25660</name>
</gene>
<evidence type="ECO:0000313" key="4">
    <source>
        <dbReference type="Proteomes" id="UP001501295"/>
    </source>
</evidence>
<name>A0ABP8W2E6_9MICO</name>
<sequence length="116" mass="12118">MRRATATAIAAAALIVVGSGLAFGSASRLDHLESRIASGDLDYVVVGLLMIGVALVLTGFVVALAALAQYWIEAQDREDARRAAERGARAGHPTVSRREAAALEATQPLKPGRPAR</sequence>
<feature type="transmembrane region" description="Helical" evidence="2">
    <location>
        <begin position="48"/>
        <end position="72"/>
    </location>
</feature>
<protein>
    <submittedName>
        <fullName evidence="3">Uncharacterized protein</fullName>
    </submittedName>
</protein>
<evidence type="ECO:0000256" key="2">
    <source>
        <dbReference type="SAM" id="Phobius"/>
    </source>
</evidence>
<evidence type="ECO:0000313" key="3">
    <source>
        <dbReference type="EMBL" id="GAA4679461.1"/>
    </source>
</evidence>
<keyword evidence="4" id="KW-1185">Reference proteome</keyword>
<feature type="region of interest" description="Disordered" evidence="1">
    <location>
        <begin position="82"/>
        <end position="116"/>
    </location>
</feature>
<dbReference type="Proteomes" id="UP001501295">
    <property type="component" value="Unassembled WGS sequence"/>
</dbReference>
<accession>A0ABP8W2E6</accession>
<organism evidence="3 4">
    <name type="scientific">Frondihabitans cladoniiphilus</name>
    <dbReference type="NCBI Taxonomy" id="715785"/>
    <lineage>
        <taxon>Bacteria</taxon>
        <taxon>Bacillati</taxon>
        <taxon>Actinomycetota</taxon>
        <taxon>Actinomycetes</taxon>
        <taxon>Micrococcales</taxon>
        <taxon>Microbacteriaceae</taxon>
        <taxon>Frondihabitans</taxon>
    </lineage>
</organism>
<evidence type="ECO:0000256" key="1">
    <source>
        <dbReference type="SAM" id="MobiDB-lite"/>
    </source>
</evidence>
<keyword evidence="2" id="KW-1133">Transmembrane helix</keyword>
<keyword evidence="2" id="KW-0472">Membrane</keyword>
<dbReference type="EMBL" id="BAABLM010000005">
    <property type="protein sequence ID" value="GAA4679461.1"/>
    <property type="molecule type" value="Genomic_DNA"/>
</dbReference>
<proteinExistence type="predicted"/>
<dbReference type="RefSeq" id="WP_345376296.1">
    <property type="nucleotide sequence ID" value="NZ_BAABLM010000005.1"/>
</dbReference>
<comment type="caution">
    <text evidence="3">The sequence shown here is derived from an EMBL/GenBank/DDBJ whole genome shotgun (WGS) entry which is preliminary data.</text>
</comment>
<reference evidence="4" key="1">
    <citation type="journal article" date="2019" name="Int. J. Syst. Evol. Microbiol.">
        <title>The Global Catalogue of Microorganisms (GCM) 10K type strain sequencing project: providing services to taxonomists for standard genome sequencing and annotation.</title>
        <authorList>
            <consortium name="The Broad Institute Genomics Platform"/>
            <consortium name="The Broad Institute Genome Sequencing Center for Infectious Disease"/>
            <person name="Wu L."/>
            <person name="Ma J."/>
        </authorList>
    </citation>
    <scope>NUCLEOTIDE SEQUENCE [LARGE SCALE GENOMIC DNA]</scope>
    <source>
        <strain evidence="4">JCM 18956</strain>
    </source>
</reference>
<keyword evidence="2" id="KW-0812">Transmembrane</keyword>